<dbReference type="InterPro" id="IPR009241">
    <property type="entry name" value="HigB-like"/>
</dbReference>
<reference evidence="1 2" key="1">
    <citation type="submission" date="2016-10" db="EMBL/GenBank/DDBJ databases">
        <authorList>
            <person name="Varghese N."/>
            <person name="Submissions S."/>
        </authorList>
    </citation>
    <scope>NUCLEOTIDE SEQUENCE [LARGE SCALE GENOMIC DNA]</scope>
    <source>
        <strain evidence="1 2">DSM 1361</strain>
    </source>
</reference>
<evidence type="ECO:0000313" key="2">
    <source>
        <dbReference type="Proteomes" id="UP000243745"/>
    </source>
</evidence>
<dbReference type="OrthoDB" id="3233388at2"/>
<dbReference type="Proteomes" id="UP000243745">
    <property type="component" value="Unassembled WGS sequence"/>
</dbReference>
<dbReference type="EMBL" id="FOXF01000023">
    <property type="protein sequence ID" value="SFP43009.1"/>
    <property type="molecule type" value="Genomic_DNA"/>
</dbReference>
<sequence length="120" mass="14561">MYNIYFYKNSKNQSPVLDYIYELKGKKDKNSRIQFQKIADYIDALKEYGLDAGEPYIKHLKDKIWELRPQRNRILFVTWENDSFVLLHTFVKKTQKTPKEEIEKAQREILDIKKRGLHHE</sequence>
<keyword evidence="2" id="KW-1185">Reference proteome</keyword>
<organism evidence="1 2">
    <name type="scientific">Ruminobacter amylophilus</name>
    <dbReference type="NCBI Taxonomy" id="867"/>
    <lineage>
        <taxon>Bacteria</taxon>
        <taxon>Pseudomonadati</taxon>
        <taxon>Pseudomonadota</taxon>
        <taxon>Gammaproteobacteria</taxon>
        <taxon>Aeromonadales</taxon>
        <taxon>Succinivibrionaceae</taxon>
        <taxon>Ruminobacter</taxon>
    </lineage>
</organism>
<proteinExistence type="predicted"/>
<accession>A0A662ZJ10</accession>
<dbReference type="Pfam" id="PF05973">
    <property type="entry name" value="Gp49"/>
    <property type="match status" value="1"/>
</dbReference>
<dbReference type="RefSeq" id="WP_093142250.1">
    <property type="nucleotide sequence ID" value="NZ_FOXF01000023.1"/>
</dbReference>
<gene>
    <name evidence="1" type="ORF">SAMN02910344_01361</name>
</gene>
<dbReference type="AlphaFoldDB" id="A0A662ZJ10"/>
<evidence type="ECO:0000313" key="1">
    <source>
        <dbReference type="EMBL" id="SFP43009.1"/>
    </source>
</evidence>
<protein>
    <submittedName>
        <fullName evidence="1">Phage-related protein</fullName>
    </submittedName>
</protein>
<name>A0A662ZJ10_9GAMM</name>